<dbReference type="InterPro" id="IPR011006">
    <property type="entry name" value="CheY-like_superfamily"/>
</dbReference>
<sequence>MIEDKKRILIIEDEILIAEEISSTLILLGYSVEGIIMNGDRALDAIMNLSPDLILLDIHIKGSLSGIDLAHIIRKKHALPFVFLTAYSDKDTLEKAKKTMPYGYILKPFNETTIKVNLEMAFFKHSAERQRNLLTKNYIEKKYQTNLSEREYGVLEAFIMGFTYKKTADKNCISVNTVKSYQKRLYQIFEVDSKAALMQKFLNNP</sequence>
<dbReference type="OrthoDB" id="2962330at2"/>
<dbReference type="InterPro" id="IPR000792">
    <property type="entry name" value="Tscrpt_reg_LuxR_C"/>
</dbReference>
<dbReference type="Gene3D" id="3.40.50.2300">
    <property type="match status" value="1"/>
</dbReference>
<dbReference type="Pfam" id="PF00196">
    <property type="entry name" value="GerE"/>
    <property type="match status" value="1"/>
</dbReference>
<dbReference type="InterPro" id="IPR036388">
    <property type="entry name" value="WH-like_DNA-bd_sf"/>
</dbReference>
<keyword evidence="1 3" id="KW-0597">Phosphoprotein</keyword>
<keyword evidence="2" id="KW-0238">DNA-binding</keyword>
<dbReference type="PROSITE" id="PS50110">
    <property type="entry name" value="RESPONSE_REGULATORY"/>
    <property type="match status" value="1"/>
</dbReference>
<dbReference type="GO" id="GO:0003677">
    <property type="term" value="F:DNA binding"/>
    <property type="evidence" value="ECO:0007669"/>
    <property type="project" value="UniProtKB-KW"/>
</dbReference>
<dbReference type="Gene3D" id="1.10.10.10">
    <property type="entry name" value="Winged helix-like DNA-binding domain superfamily/Winged helix DNA-binding domain"/>
    <property type="match status" value="1"/>
</dbReference>
<dbReference type="InterPro" id="IPR050595">
    <property type="entry name" value="Bact_response_regulator"/>
</dbReference>
<feature type="modified residue" description="4-aspartylphosphate" evidence="3">
    <location>
        <position position="57"/>
    </location>
</feature>
<dbReference type="SMART" id="SM00448">
    <property type="entry name" value="REC"/>
    <property type="match status" value="1"/>
</dbReference>
<dbReference type="CDD" id="cd17534">
    <property type="entry name" value="REC_DC-like"/>
    <property type="match status" value="1"/>
</dbReference>
<dbReference type="InterPro" id="IPR016032">
    <property type="entry name" value="Sig_transdc_resp-reg_C-effctor"/>
</dbReference>
<dbReference type="AlphaFoldDB" id="A0A6I2MKK5"/>
<dbReference type="GO" id="GO:0000160">
    <property type="term" value="P:phosphorelay signal transduction system"/>
    <property type="evidence" value="ECO:0007669"/>
    <property type="project" value="InterPro"/>
</dbReference>
<evidence type="ECO:0000313" key="5">
    <source>
        <dbReference type="EMBL" id="MRX64268.1"/>
    </source>
</evidence>
<evidence type="ECO:0000313" key="6">
    <source>
        <dbReference type="Proteomes" id="UP000443153"/>
    </source>
</evidence>
<evidence type="ECO:0000256" key="1">
    <source>
        <dbReference type="ARBA" id="ARBA00022553"/>
    </source>
</evidence>
<dbReference type="EMBL" id="WKJH01000005">
    <property type="protein sequence ID" value="MRX64268.1"/>
    <property type="molecule type" value="Genomic_DNA"/>
</dbReference>
<dbReference type="Pfam" id="PF00072">
    <property type="entry name" value="Response_reg"/>
    <property type="match status" value="1"/>
</dbReference>
<name>A0A6I2MKK5_9FLAO</name>
<feature type="domain" description="Response regulatory" evidence="4">
    <location>
        <begin position="7"/>
        <end position="122"/>
    </location>
</feature>
<protein>
    <submittedName>
        <fullName evidence="5">Response regulator</fullName>
    </submittedName>
</protein>
<proteinExistence type="predicted"/>
<dbReference type="SUPFAM" id="SSF46894">
    <property type="entry name" value="C-terminal effector domain of the bipartite response regulators"/>
    <property type="match status" value="1"/>
</dbReference>
<dbReference type="Proteomes" id="UP000443153">
    <property type="component" value="Unassembled WGS sequence"/>
</dbReference>
<dbReference type="RefSeq" id="WP_154365946.1">
    <property type="nucleotide sequence ID" value="NZ_WKJH01000005.1"/>
</dbReference>
<comment type="caution">
    <text evidence="5">The sequence shown here is derived from an EMBL/GenBank/DDBJ whole genome shotgun (WGS) entry which is preliminary data.</text>
</comment>
<evidence type="ECO:0000259" key="4">
    <source>
        <dbReference type="PROSITE" id="PS50110"/>
    </source>
</evidence>
<dbReference type="PANTHER" id="PTHR44591:SF3">
    <property type="entry name" value="RESPONSE REGULATORY DOMAIN-CONTAINING PROTEIN"/>
    <property type="match status" value="1"/>
</dbReference>
<dbReference type="SUPFAM" id="SSF52172">
    <property type="entry name" value="CheY-like"/>
    <property type="match status" value="1"/>
</dbReference>
<evidence type="ECO:0000256" key="2">
    <source>
        <dbReference type="ARBA" id="ARBA00023125"/>
    </source>
</evidence>
<gene>
    <name evidence="5" type="ORF">GJ691_08800</name>
</gene>
<dbReference type="InterPro" id="IPR001789">
    <property type="entry name" value="Sig_transdc_resp-reg_receiver"/>
</dbReference>
<evidence type="ECO:0000256" key="3">
    <source>
        <dbReference type="PROSITE-ProRule" id="PRU00169"/>
    </source>
</evidence>
<reference evidence="5 6" key="1">
    <citation type="submission" date="2019-11" db="EMBL/GenBank/DDBJ databases">
        <title>Maribacter lutea sp. nov., a marine bacterium isolated from intertidal sand.</title>
        <authorList>
            <person name="Liu A."/>
        </authorList>
    </citation>
    <scope>NUCLEOTIDE SEQUENCE [LARGE SCALE GENOMIC DNA]</scope>
    <source>
        <strain evidence="5 6">RZ05</strain>
    </source>
</reference>
<dbReference type="GO" id="GO:0006355">
    <property type="term" value="P:regulation of DNA-templated transcription"/>
    <property type="evidence" value="ECO:0007669"/>
    <property type="project" value="InterPro"/>
</dbReference>
<organism evidence="5 6">
    <name type="scientific">Maribacter luteus</name>
    <dbReference type="NCBI Taxonomy" id="2594478"/>
    <lineage>
        <taxon>Bacteria</taxon>
        <taxon>Pseudomonadati</taxon>
        <taxon>Bacteroidota</taxon>
        <taxon>Flavobacteriia</taxon>
        <taxon>Flavobacteriales</taxon>
        <taxon>Flavobacteriaceae</taxon>
        <taxon>Maribacter</taxon>
    </lineage>
</organism>
<dbReference type="SMART" id="SM00421">
    <property type="entry name" value="HTH_LUXR"/>
    <property type="match status" value="1"/>
</dbReference>
<keyword evidence="6" id="KW-1185">Reference proteome</keyword>
<accession>A0A6I2MKK5</accession>
<dbReference type="PANTHER" id="PTHR44591">
    <property type="entry name" value="STRESS RESPONSE REGULATOR PROTEIN 1"/>
    <property type="match status" value="1"/>
</dbReference>